<protein>
    <submittedName>
        <fullName evidence="1">Uncharacterized protein</fullName>
    </submittedName>
</protein>
<evidence type="ECO:0000313" key="2">
    <source>
        <dbReference type="Proteomes" id="UP001157034"/>
    </source>
</evidence>
<proteinExistence type="predicted"/>
<dbReference type="EMBL" id="BSVB01000001">
    <property type="protein sequence ID" value="GMA94940.1"/>
    <property type="molecule type" value="Genomic_DNA"/>
</dbReference>
<comment type="caution">
    <text evidence="1">The sequence shown here is derived from an EMBL/GenBank/DDBJ whole genome shotgun (WGS) entry which is preliminary data.</text>
</comment>
<dbReference type="Proteomes" id="UP001157034">
    <property type="component" value="Unassembled WGS sequence"/>
</dbReference>
<reference evidence="2" key="1">
    <citation type="journal article" date="2019" name="Int. J. Syst. Evol. Microbiol.">
        <title>The Global Catalogue of Microorganisms (GCM) 10K type strain sequencing project: providing services to taxonomists for standard genome sequencing and annotation.</title>
        <authorList>
            <consortium name="The Broad Institute Genomics Platform"/>
            <consortium name="The Broad Institute Genome Sequencing Center for Infectious Disease"/>
            <person name="Wu L."/>
            <person name="Ma J."/>
        </authorList>
    </citation>
    <scope>NUCLEOTIDE SEQUENCE [LARGE SCALE GENOMIC DNA]</scope>
    <source>
        <strain evidence="2">NBRC 108894</strain>
    </source>
</reference>
<organism evidence="1 2">
    <name type="scientific">Pseudolysinimonas kribbensis</name>
    <dbReference type="NCBI Taxonomy" id="433641"/>
    <lineage>
        <taxon>Bacteria</taxon>
        <taxon>Bacillati</taxon>
        <taxon>Actinomycetota</taxon>
        <taxon>Actinomycetes</taxon>
        <taxon>Micrococcales</taxon>
        <taxon>Microbacteriaceae</taxon>
        <taxon>Pseudolysinimonas</taxon>
    </lineage>
</organism>
<name>A0ABQ6K5S2_9MICO</name>
<accession>A0ABQ6K5S2</accession>
<gene>
    <name evidence="1" type="ORF">GCM10025881_17640</name>
</gene>
<sequence>MKELTSADQSLAQLQATGSGATLQHRGLTAVRKAIDVLLAAQRELQAGEVSSASVERLRDAAAALRQLERR</sequence>
<evidence type="ECO:0000313" key="1">
    <source>
        <dbReference type="EMBL" id="GMA94940.1"/>
    </source>
</evidence>
<keyword evidence="2" id="KW-1185">Reference proteome</keyword>
<dbReference type="RefSeq" id="WP_284253805.1">
    <property type="nucleotide sequence ID" value="NZ_BSVB01000001.1"/>
</dbReference>